<dbReference type="OrthoDB" id="6247875at2759"/>
<feature type="compositionally biased region" description="Basic and acidic residues" evidence="3">
    <location>
        <begin position="167"/>
        <end position="179"/>
    </location>
</feature>
<dbReference type="CDD" id="cd01389">
    <property type="entry name" value="HMG-box_ROX1-like"/>
    <property type="match status" value="1"/>
</dbReference>
<dbReference type="EMBL" id="KB822723">
    <property type="protein sequence ID" value="ETN37666.1"/>
    <property type="molecule type" value="Genomic_DNA"/>
</dbReference>
<dbReference type="InterPro" id="IPR036910">
    <property type="entry name" value="HMG_box_dom_sf"/>
</dbReference>
<feature type="compositionally biased region" description="Polar residues" evidence="3">
    <location>
        <begin position="544"/>
        <end position="556"/>
    </location>
</feature>
<proteinExistence type="predicted"/>
<feature type="compositionally biased region" description="Polar residues" evidence="3">
    <location>
        <begin position="7"/>
        <end position="16"/>
    </location>
</feature>
<feature type="compositionally biased region" description="Basic and acidic residues" evidence="3">
    <location>
        <begin position="696"/>
        <end position="710"/>
    </location>
</feature>
<dbReference type="HOGENOM" id="CLU_010453_0_0_1"/>
<gene>
    <name evidence="5" type="ORF">HMPREF1541_07289</name>
</gene>
<dbReference type="PROSITE" id="PS50118">
    <property type="entry name" value="HMG_BOX_2"/>
    <property type="match status" value="1"/>
</dbReference>
<feature type="compositionally biased region" description="Low complexity" evidence="3">
    <location>
        <begin position="88"/>
        <end position="101"/>
    </location>
</feature>
<dbReference type="RefSeq" id="XP_008719835.1">
    <property type="nucleotide sequence ID" value="XM_008721613.1"/>
</dbReference>
<dbReference type="InParanoid" id="W2RMB8"/>
<feature type="compositionally biased region" description="Polar residues" evidence="3">
    <location>
        <begin position="722"/>
        <end position="738"/>
    </location>
</feature>
<accession>W2RMB8</accession>
<feature type="region of interest" description="Disordered" evidence="3">
    <location>
        <begin position="529"/>
        <end position="580"/>
    </location>
</feature>
<dbReference type="GeneID" id="19974628"/>
<dbReference type="Gene3D" id="1.10.30.10">
    <property type="entry name" value="High mobility group box domain"/>
    <property type="match status" value="1"/>
</dbReference>
<evidence type="ECO:0000259" key="4">
    <source>
        <dbReference type="PROSITE" id="PS50118"/>
    </source>
</evidence>
<keyword evidence="1 2" id="KW-0238">DNA-binding</keyword>
<feature type="region of interest" description="Disordered" evidence="3">
    <location>
        <begin position="674"/>
        <end position="740"/>
    </location>
</feature>
<organism evidence="5 6">
    <name type="scientific">Cyphellophora europaea (strain CBS 101466)</name>
    <name type="common">Phialophora europaea</name>
    <dbReference type="NCBI Taxonomy" id="1220924"/>
    <lineage>
        <taxon>Eukaryota</taxon>
        <taxon>Fungi</taxon>
        <taxon>Dikarya</taxon>
        <taxon>Ascomycota</taxon>
        <taxon>Pezizomycotina</taxon>
        <taxon>Eurotiomycetes</taxon>
        <taxon>Chaetothyriomycetidae</taxon>
        <taxon>Chaetothyriales</taxon>
        <taxon>Cyphellophoraceae</taxon>
        <taxon>Cyphellophora</taxon>
    </lineage>
</organism>
<dbReference type="InterPro" id="IPR050140">
    <property type="entry name" value="SRY-related_HMG-box_TF-like"/>
</dbReference>
<dbReference type="AlphaFoldDB" id="W2RMB8"/>
<dbReference type="GO" id="GO:0005634">
    <property type="term" value="C:nucleus"/>
    <property type="evidence" value="ECO:0007669"/>
    <property type="project" value="UniProtKB-UniRule"/>
</dbReference>
<dbReference type="eggNOG" id="KOG0527">
    <property type="taxonomic scope" value="Eukaryota"/>
</dbReference>
<sequence length="794" mass="85562">MSKEEASSVSANQNQRYLDHVTHQQAAVVRANPGLPNPAISKIIGEQWSRLPEDAKNEWKALAEEEKARQAQQYPDYRYQPRRNGRYSSQSSGSGPPSNSQVDEQGNCKKCGGKTMNPPATPYNPYPTTPRGPPPQMPRGSQPIVSPPQSSRPSYPDRHWPPGPPRFDPRDPRNHDPRSRYSSLPDGPPDAPDLKRRRFDGNGIYIPTREWREAPYQYSPRGSFFRAEMPPDGHRPSIPGGPRATYAQPPAAHPPRLSLARPPPPPQQHKRDPSLTLPPLTTASSNQPPSTSSPPGLEAMIMSIPVLNKVKILAQISPHLAPPNMDSPPQPVRGSVVAIEGMDPTAVYSMTNSLAEELEKDGKFAVRIFGGPDSYSLRGENSRASKRLSIAETLSVIGEWHKISEEMRKFITTQVSPSSEGSMSASDRPRRESMIMMDAPASSDPQKTPERGAAIKVSEVEHSFIENDEDAEKLAATIISPGTISQTADLKLATPPSQRHAFSGRTASIAAFSINQSKETDDAPYTRIPAAAMQRPGTPPRATRSASNVSNSNKQFDTVPPPRSATSSQPPTPSISAPATGVPPVIPVAVTPSDHATSVAKSALPSPGLASPGPIPIALVPHYQLTTVDSAAITLPINDSYSPLAHWQWLATLWRGCIGPDVSIVINGPTGSVSEASAGAQVDAEKASPNSAGTKDAFDKQGEKNKDSEPKSQGPNDPARASNANTGTDRTSTSSVRGGSQGVDVRLLECRAVVVRMDGSVGKDLATAKDRENAEFWEKAKRRVGFEVGEFLRR</sequence>
<dbReference type="Proteomes" id="UP000030752">
    <property type="component" value="Unassembled WGS sequence"/>
</dbReference>
<dbReference type="PANTHER" id="PTHR10270:SF320">
    <property type="entry name" value="BOX TRANSCRIPTIONAL REGULATOR, PUTATIVE (AFU_ORTHOLOGUE AFUA_4G10820)-RELATED"/>
    <property type="match status" value="1"/>
</dbReference>
<feature type="compositionally biased region" description="Low complexity" evidence="3">
    <location>
        <begin position="281"/>
        <end position="295"/>
    </location>
</feature>
<feature type="compositionally biased region" description="Polar residues" evidence="3">
    <location>
        <begin position="564"/>
        <end position="577"/>
    </location>
</feature>
<dbReference type="VEuPathDB" id="FungiDB:HMPREF1541_07289"/>
<evidence type="ECO:0000256" key="1">
    <source>
        <dbReference type="ARBA" id="ARBA00023125"/>
    </source>
</evidence>
<keyword evidence="2" id="KW-0539">Nucleus</keyword>
<dbReference type="SMART" id="SM00398">
    <property type="entry name" value="HMG"/>
    <property type="match status" value="1"/>
</dbReference>
<name>W2RMB8_CYPE1</name>
<dbReference type="GO" id="GO:0030154">
    <property type="term" value="P:cell differentiation"/>
    <property type="evidence" value="ECO:0007669"/>
    <property type="project" value="TreeGrafter"/>
</dbReference>
<dbReference type="GO" id="GO:0001228">
    <property type="term" value="F:DNA-binding transcription activator activity, RNA polymerase II-specific"/>
    <property type="evidence" value="ECO:0007669"/>
    <property type="project" value="TreeGrafter"/>
</dbReference>
<feature type="compositionally biased region" description="Pro residues" evidence="3">
    <location>
        <begin position="119"/>
        <end position="137"/>
    </location>
</feature>
<feature type="region of interest" description="Disordered" evidence="3">
    <location>
        <begin position="62"/>
        <end position="297"/>
    </location>
</feature>
<keyword evidence="6" id="KW-1185">Reference proteome</keyword>
<dbReference type="InterPro" id="IPR009071">
    <property type="entry name" value="HMG_box_dom"/>
</dbReference>
<reference evidence="5 6" key="1">
    <citation type="submission" date="2013-03" db="EMBL/GenBank/DDBJ databases">
        <title>The Genome Sequence of Phialophora europaea CBS 101466.</title>
        <authorList>
            <consortium name="The Broad Institute Genomics Platform"/>
            <person name="Cuomo C."/>
            <person name="de Hoog S."/>
            <person name="Gorbushina A."/>
            <person name="Walker B."/>
            <person name="Young S.K."/>
            <person name="Zeng Q."/>
            <person name="Gargeya S."/>
            <person name="Fitzgerald M."/>
            <person name="Haas B."/>
            <person name="Abouelleil A."/>
            <person name="Allen A.W."/>
            <person name="Alvarado L."/>
            <person name="Arachchi H.M."/>
            <person name="Berlin A.M."/>
            <person name="Chapman S.B."/>
            <person name="Gainer-Dewar J."/>
            <person name="Goldberg J."/>
            <person name="Griggs A."/>
            <person name="Gujja S."/>
            <person name="Hansen M."/>
            <person name="Howarth C."/>
            <person name="Imamovic A."/>
            <person name="Ireland A."/>
            <person name="Larimer J."/>
            <person name="McCowan C."/>
            <person name="Murphy C."/>
            <person name="Pearson M."/>
            <person name="Poon T.W."/>
            <person name="Priest M."/>
            <person name="Roberts A."/>
            <person name="Saif S."/>
            <person name="Shea T."/>
            <person name="Sisk P."/>
            <person name="Sykes S."/>
            <person name="Wortman J."/>
            <person name="Nusbaum C."/>
            <person name="Birren B."/>
        </authorList>
    </citation>
    <scope>NUCLEOTIDE SEQUENCE [LARGE SCALE GENOMIC DNA]</scope>
    <source>
        <strain evidence="5 6">CBS 101466</strain>
    </source>
</reference>
<feature type="DNA-binding region" description="HMG box" evidence="2">
    <location>
        <begin position="10"/>
        <end position="78"/>
    </location>
</feature>
<dbReference type="GO" id="GO:0000978">
    <property type="term" value="F:RNA polymerase II cis-regulatory region sequence-specific DNA binding"/>
    <property type="evidence" value="ECO:0007669"/>
    <property type="project" value="TreeGrafter"/>
</dbReference>
<protein>
    <recommendedName>
        <fullName evidence="4">HMG box domain-containing protein</fullName>
    </recommendedName>
</protein>
<evidence type="ECO:0000313" key="5">
    <source>
        <dbReference type="EMBL" id="ETN37666.1"/>
    </source>
</evidence>
<dbReference type="SUPFAM" id="SSF47095">
    <property type="entry name" value="HMG-box"/>
    <property type="match status" value="1"/>
</dbReference>
<dbReference type="PANTHER" id="PTHR10270">
    <property type="entry name" value="SOX TRANSCRIPTION FACTOR"/>
    <property type="match status" value="1"/>
</dbReference>
<feature type="domain" description="HMG box" evidence="4">
    <location>
        <begin position="10"/>
        <end position="78"/>
    </location>
</feature>
<feature type="region of interest" description="Disordered" evidence="3">
    <location>
        <begin position="1"/>
        <end position="38"/>
    </location>
</feature>
<evidence type="ECO:0000256" key="2">
    <source>
        <dbReference type="PROSITE-ProRule" id="PRU00267"/>
    </source>
</evidence>
<dbReference type="GO" id="GO:0000122">
    <property type="term" value="P:negative regulation of transcription by RNA polymerase II"/>
    <property type="evidence" value="ECO:0007669"/>
    <property type="project" value="TreeGrafter"/>
</dbReference>
<evidence type="ECO:0000256" key="3">
    <source>
        <dbReference type="SAM" id="MobiDB-lite"/>
    </source>
</evidence>
<dbReference type="Pfam" id="PF00505">
    <property type="entry name" value="HMG_box"/>
    <property type="match status" value="1"/>
</dbReference>
<evidence type="ECO:0000313" key="6">
    <source>
        <dbReference type="Proteomes" id="UP000030752"/>
    </source>
</evidence>
<dbReference type="STRING" id="1220924.W2RMB8"/>